<evidence type="ECO:0000313" key="9">
    <source>
        <dbReference type="Proteomes" id="UP000649151"/>
    </source>
</evidence>
<evidence type="ECO:0000259" key="7">
    <source>
        <dbReference type="PROSITE" id="PS51705"/>
    </source>
</evidence>
<evidence type="ECO:0000256" key="1">
    <source>
        <dbReference type="ARBA" id="ARBA00022723"/>
    </source>
</evidence>
<dbReference type="Gene3D" id="3.40.50.300">
    <property type="entry name" value="P-loop containing nucleotide triphosphate hydrolases"/>
    <property type="match status" value="1"/>
</dbReference>
<dbReference type="RefSeq" id="WP_186997020.1">
    <property type="nucleotide sequence ID" value="NZ_JACOQK010000001.1"/>
</dbReference>
<feature type="coiled-coil region" evidence="6">
    <location>
        <begin position="157"/>
        <end position="191"/>
    </location>
</feature>
<sequence length="416" mass="46444">MYDNTTEITKALLIGVDTGIFDIEQSLLELEELTKTAEAEVVGIFTQRRESYDSATCIGAGRLEEIAEFCKENQVDLIIFDDELTATQIRNIENATNVRVIDRTTLILDIFAQRARSKEGQLQVELAQQRYRLPRLAGMGVALSRLGAGIGTRGPGETKLESDKRHIRRRIAFLEKELEQLEKRRAMMRSRRKKDNVTTVAIVGYTNVGKSTLLNALTNAGVLAENKLFATLDPTARALELPDGKTVLLVDTVGLIRRLPHHLIEAFQSTLEEAANADLILHVCDVSSDEAAEQIQVTQQLLDELGCSNIPVLTVLNKCDKIAHQPYFAEKDCVMISAKTGFGFDHLLNRIAQSLEETSHRMKLLIPYSDTSFIAKIRATGKVFSEEYNEQGTLVDALVDRSLYEAAKSYLLEETE</sequence>
<comment type="function">
    <text evidence="5">GTPase that associates with the 50S ribosomal subunit and may have a role during protein synthesis or ribosome biogenesis.</text>
</comment>
<dbReference type="InterPro" id="IPR030394">
    <property type="entry name" value="G_HFLX_dom"/>
</dbReference>
<dbReference type="InterPro" id="IPR032305">
    <property type="entry name" value="GTP-bd_M"/>
</dbReference>
<reference evidence="8 9" key="1">
    <citation type="submission" date="2020-08" db="EMBL/GenBank/DDBJ databases">
        <title>Genome public.</title>
        <authorList>
            <person name="Liu C."/>
            <person name="Sun Q."/>
        </authorList>
    </citation>
    <scope>NUCLEOTIDE SEQUENCE [LARGE SCALE GENOMIC DNA]</scope>
    <source>
        <strain evidence="8 9">NSJ-27</strain>
    </source>
</reference>
<protein>
    <recommendedName>
        <fullName evidence="5">GTPase HflX</fullName>
    </recommendedName>
    <alternativeName>
        <fullName evidence="5">GTP-binding protein HflX</fullName>
    </alternativeName>
</protein>
<dbReference type="InterPro" id="IPR027417">
    <property type="entry name" value="P-loop_NTPase"/>
</dbReference>
<dbReference type="InterPro" id="IPR042108">
    <property type="entry name" value="GTPase_HflX_N_sf"/>
</dbReference>
<comment type="subcellular location">
    <subcellularLocation>
        <location evidence="5">Cytoplasm</location>
    </subcellularLocation>
    <text evidence="5">May associate with membranes.</text>
</comment>
<evidence type="ECO:0000256" key="4">
    <source>
        <dbReference type="ARBA" id="ARBA00023134"/>
    </source>
</evidence>
<organism evidence="8 9">
    <name type="scientific">Clostridium facile</name>
    <dbReference type="NCBI Taxonomy" id="2763035"/>
    <lineage>
        <taxon>Bacteria</taxon>
        <taxon>Bacillati</taxon>
        <taxon>Bacillota</taxon>
        <taxon>Clostridia</taxon>
        <taxon>Eubacteriales</taxon>
        <taxon>Clostridiaceae</taxon>
        <taxon>Clostridium</taxon>
    </lineage>
</organism>
<keyword evidence="2 5" id="KW-0547">Nucleotide-binding</keyword>
<dbReference type="SUPFAM" id="SSF52540">
    <property type="entry name" value="P-loop containing nucleoside triphosphate hydrolases"/>
    <property type="match status" value="1"/>
</dbReference>
<dbReference type="EMBL" id="JACOQK010000001">
    <property type="protein sequence ID" value="MBC5788521.1"/>
    <property type="molecule type" value="Genomic_DNA"/>
</dbReference>
<gene>
    <name evidence="5 8" type="primary">hflX</name>
    <name evidence="8" type="ORF">H8Z77_10940</name>
</gene>
<evidence type="ECO:0000256" key="2">
    <source>
        <dbReference type="ARBA" id="ARBA00022741"/>
    </source>
</evidence>
<keyword evidence="1" id="KW-0479">Metal-binding</keyword>
<dbReference type="Gene3D" id="3.40.50.11060">
    <property type="entry name" value="GTPase HflX, N-terminal domain"/>
    <property type="match status" value="1"/>
</dbReference>
<dbReference type="InterPro" id="IPR016496">
    <property type="entry name" value="GTPase_HflX"/>
</dbReference>
<proteinExistence type="inferred from homology"/>
<dbReference type="PROSITE" id="PS51705">
    <property type="entry name" value="G_HFLX"/>
    <property type="match status" value="1"/>
</dbReference>
<dbReference type="PANTHER" id="PTHR10229:SF0">
    <property type="entry name" value="GTP-BINDING PROTEIN 6-RELATED"/>
    <property type="match status" value="1"/>
</dbReference>
<dbReference type="Pfam" id="PF01926">
    <property type="entry name" value="MMR_HSR1"/>
    <property type="match status" value="1"/>
</dbReference>
<dbReference type="PANTHER" id="PTHR10229">
    <property type="entry name" value="GTP-BINDING PROTEIN HFLX"/>
    <property type="match status" value="1"/>
</dbReference>
<comment type="caution">
    <text evidence="8">The sequence shown here is derived from an EMBL/GenBank/DDBJ whole genome shotgun (WGS) entry which is preliminary data.</text>
</comment>
<comment type="subunit">
    <text evidence="5">Monomer. Associates with the 50S ribosomal subunit.</text>
</comment>
<evidence type="ECO:0000313" key="8">
    <source>
        <dbReference type="EMBL" id="MBC5788521.1"/>
    </source>
</evidence>
<feature type="domain" description="Hflx-type G" evidence="7">
    <location>
        <begin position="198"/>
        <end position="359"/>
    </location>
</feature>
<dbReference type="InterPro" id="IPR005225">
    <property type="entry name" value="Small_GTP-bd"/>
</dbReference>
<dbReference type="PRINTS" id="PR00326">
    <property type="entry name" value="GTP1OBG"/>
</dbReference>
<dbReference type="HAMAP" id="MF_00900">
    <property type="entry name" value="GTPase_HflX"/>
    <property type="match status" value="1"/>
</dbReference>
<keyword evidence="9" id="KW-1185">Reference proteome</keyword>
<dbReference type="CDD" id="cd01878">
    <property type="entry name" value="HflX"/>
    <property type="match status" value="1"/>
</dbReference>
<keyword evidence="5" id="KW-0963">Cytoplasm</keyword>
<dbReference type="NCBIfam" id="TIGR00231">
    <property type="entry name" value="small_GTP"/>
    <property type="match status" value="1"/>
</dbReference>
<evidence type="ECO:0000256" key="6">
    <source>
        <dbReference type="SAM" id="Coils"/>
    </source>
</evidence>
<dbReference type="NCBIfam" id="TIGR03156">
    <property type="entry name" value="GTP_HflX"/>
    <property type="match status" value="1"/>
</dbReference>
<evidence type="ECO:0000256" key="5">
    <source>
        <dbReference type="HAMAP-Rule" id="MF_00900"/>
    </source>
</evidence>
<keyword evidence="3" id="KW-0460">Magnesium</keyword>
<dbReference type="InterPro" id="IPR006073">
    <property type="entry name" value="GTP-bd"/>
</dbReference>
<dbReference type="Pfam" id="PF13167">
    <property type="entry name" value="GTP-bdg_N"/>
    <property type="match status" value="1"/>
</dbReference>
<name>A0ABR7ITP7_9CLOT</name>
<comment type="similarity">
    <text evidence="5">Belongs to the TRAFAC class OBG-HflX-like GTPase superfamily. HflX GTPase family.</text>
</comment>
<dbReference type="PIRSF" id="PIRSF006809">
    <property type="entry name" value="GTP-binding_hflX_prd"/>
    <property type="match status" value="1"/>
</dbReference>
<keyword evidence="6" id="KW-0175">Coiled coil</keyword>
<dbReference type="Pfam" id="PF16360">
    <property type="entry name" value="GTP-bdg_M"/>
    <property type="match status" value="1"/>
</dbReference>
<dbReference type="Proteomes" id="UP000649151">
    <property type="component" value="Unassembled WGS sequence"/>
</dbReference>
<evidence type="ECO:0000256" key="3">
    <source>
        <dbReference type="ARBA" id="ARBA00022842"/>
    </source>
</evidence>
<keyword evidence="4 5" id="KW-0342">GTP-binding</keyword>
<dbReference type="Gene3D" id="6.10.250.2860">
    <property type="match status" value="1"/>
</dbReference>
<dbReference type="InterPro" id="IPR025121">
    <property type="entry name" value="GTPase_HflX_N"/>
</dbReference>
<accession>A0ABR7ITP7</accession>